<keyword evidence="3" id="KW-1185">Reference proteome</keyword>
<evidence type="ECO:0000313" key="3">
    <source>
        <dbReference type="Proteomes" id="UP000076609"/>
    </source>
</evidence>
<evidence type="ECO:0000313" key="2">
    <source>
        <dbReference type="EMBL" id="KZE16007.1"/>
    </source>
</evidence>
<dbReference type="Pfam" id="PF12697">
    <property type="entry name" value="Abhydrolase_6"/>
    <property type="match status" value="1"/>
</dbReference>
<dbReference type="PANTHER" id="PTHR43194:SF2">
    <property type="entry name" value="PEROXISOMAL MEMBRANE PROTEIN LPX1"/>
    <property type="match status" value="1"/>
</dbReference>
<proteinExistence type="predicted"/>
<dbReference type="PANTHER" id="PTHR43194">
    <property type="entry name" value="HYDROLASE ALPHA/BETA FOLD FAMILY"/>
    <property type="match status" value="1"/>
</dbReference>
<organism evidence="2 3">
    <name type="scientific">Sphingomonas hankookensis</name>
    <dbReference type="NCBI Taxonomy" id="563996"/>
    <lineage>
        <taxon>Bacteria</taxon>
        <taxon>Pseudomonadati</taxon>
        <taxon>Pseudomonadota</taxon>
        <taxon>Alphaproteobacteria</taxon>
        <taxon>Sphingomonadales</taxon>
        <taxon>Sphingomonadaceae</taxon>
        <taxon>Sphingomonas</taxon>
    </lineage>
</organism>
<comment type="caution">
    <text evidence="2">The sequence shown here is derived from an EMBL/GenBank/DDBJ whole genome shotgun (WGS) entry which is preliminary data.</text>
</comment>
<dbReference type="RefSeq" id="WP_066689572.1">
    <property type="nucleotide sequence ID" value="NZ_CP117025.1"/>
</dbReference>
<protein>
    <recommendedName>
        <fullName evidence="1">AB hydrolase-1 domain-containing protein</fullName>
    </recommendedName>
</protein>
<name>A0ABR5YEI4_9SPHN</name>
<dbReference type="Proteomes" id="UP000076609">
    <property type="component" value="Unassembled WGS sequence"/>
</dbReference>
<gene>
    <name evidence="2" type="ORF">AVT10_12950</name>
</gene>
<accession>A0ABR5YEI4</accession>
<dbReference type="InterPro" id="IPR050228">
    <property type="entry name" value="Carboxylesterase_BioH"/>
</dbReference>
<dbReference type="EMBL" id="LQQO01000010">
    <property type="protein sequence ID" value="KZE16007.1"/>
    <property type="molecule type" value="Genomic_DNA"/>
</dbReference>
<dbReference type="InterPro" id="IPR029058">
    <property type="entry name" value="AB_hydrolase_fold"/>
</dbReference>
<dbReference type="Gene3D" id="3.40.50.1820">
    <property type="entry name" value="alpha/beta hydrolase"/>
    <property type="match status" value="1"/>
</dbReference>
<evidence type="ECO:0000259" key="1">
    <source>
        <dbReference type="Pfam" id="PF12697"/>
    </source>
</evidence>
<feature type="domain" description="AB hydrolase-1" evidence="1">
    <location>
        <begin position="6"/>
        <end position="232"/>
    </location>
</feature>
<reference evidence="3" key="1">
    <citation type="submission" date="2016-01" db="EMBL/GenBank/DDBJ databases">
        <title>Draft genome of Chromobacterium sp. F49.</title>
        <authorList>
            <person name="Hong K.W."/>
        </authorList>
    </citation>
    <scope>NUCLEOTIDE SEQUENCE [LARGE SCALE GENOMIC DNA]</scope>
    <source>
        <strain evidence="3">CN3</strain>
    </source>
</reference>
<sequence>MSRPTLIFLHALGMRARSWRLVRERLGDVPSIALDLPGFGSAADRGGGDVAGMVAAVRPVVADAGRCVLVGHSMGGKIATIVAAQEGPAVAGVVLVAASPPAPEPIDEARRARMIEWFADGSISQEDAAAFVDANCAAPLPPVLREQAVADVRHARAAAWTGWLEHGSREDWRERVGRIGVPALIVAGAEDGDLGEAAQRRLNLPHYPDGRVEVVADAAHLIPYEQPDRLAALIADHVRRADQA</sequence>
<dbReference type="InterPro" id="IPR000073">
    <property type="entry name" value="AB_hydrolase_1"/>
</dbReference>
<dbReference type="SUPFAM" id="SSF53474">
    <property type="entry name" value="alpha/beta-Hydrolases"/>
    <property type="match status" value="1"/>
</dbReference>